<evidence type="ECO:0000313" key="3">
    <source>
        <dbReference type="Proteomes" id="UP001347796"/>
    </source>
</evidence>
<dbReference type="Proteomes" id="UP001347796">
    <property type="component" value="Unassembled WGS sequence"/>
</dbReference>
<evidence type="ECO:0000313" key="2">
    <source>
        <dbReference type="EMBL" id="KAK6185525.1"/>
    </source>
</evidence>
<comment type="caution">
    <text evidence="2">The sequence shown here is derived from an EMBL/GenBank/DDBJ whole genome shotgun (WGS) entry which is preliminary data.</text>
</comment>
<gene>
    <name evidence="2" type="ORF">SNE40_007738</name>
</gene>
<proteinExistence type="predicted"/>
<dbReference type="AlphaFoldDB" id="A0AAN8K0F4"/>
<accession>A0AAN8K0F4</accession>
<name>A0AAN8K0F4_PATCE</name>
<organism evidence="2 3">
    <name type="scientific">Patella caerulea</name>
    <name type="common">Rayed Mediterranean limpet</name>
    <dbReference type="NCBI Taxonomy" id="87958"/>
    <lineage>
        <taxon>Eukaryota</taxon>
        <taxon>Metazoa</taxon>
        <taxon>Spiralia</taxon>
        <taxon>Lophotrochozoa</taxon>
        <taxon>Mollusca</taxon>
        <taxon>Gastropoda</taxon>
        <taxon>Patellogastropoda</taxon>
        <taxon>Patelloidea</taxon>
        <taxon>Patellidae</taxon>
        <taxon>Patella</taxon>
    </lineage>
</organism>
<protein>
    <submittedName>
        <fullName evidence="2">Uncharacterized protein</fullName>
    </submittedName>
</protein>
<reference evidence="2 3" key="1">
    <citation type="submission" date="2024-01" db="EMBL/GenBank/DDBJ databases">
        <title>The genome of the rayed Mediterranean limpet Patella caerulea (Linnaeus, 1758).</title>
        <authorList>
            <person name="Anh-Thu Weber A."/>
            <person name="Halstead-Nussloch G."/>
        </authorList>
    </citation>
    <scope>NUCLEOTIDE SEQUENCE [LARGE SCALE GENOMIC DNA]</scope>
    <source>
        <strain evidence="2">AATW-2023a</strain>
        <tissue evidence="2">Whole specimen</tissue>
    </source>
</reference>
<sequence length="163" mass="19141">MSYKTQRPIANSGGMKHRSKRERKELKLIIQFIESRIKLEKRRANKMVQFCNIWDQRIKDVEVDLVHNDVSGMERTRLPFIHPTSSPDRVKQSTFPSKDSALVEILKSIQEEARNSAFYHYKHHLALSEAFVDLKRVYDNPTTKMEVAADIINKYTRHKKISS</sequence>
<evidence type="ECO:0000256" key="1">
    <source>
        <dbReference type="SAM" id="MobiDB-lite"/>
    </source>
</evidence>
<keyword evidence="3" id="KW-1185">Reference proteome</keyword>
<feature type="region of interest" description="Disordered" evidence="1">
    <location>
        <begin position="1"/>
        <end position="21"/>
    </location>
</feature>
<dbReference type="EMBL" id="JAZGQO010000006">
    <property type="protein sequence ID" value="KAK6185525.1"/>
    <property type="molecule type" value="Genomic_DNA"/>
</dbReference>